<accession>Q2RLD3</accession>
<dbReference type="GO" id="GO:0004853">
    <property type="term" value="F:uroporphyrinogen decarboxylase activity"/>
    <property type="evidence" value="ECO:0007669"/>
    <property type="project" value="InterPro"/>
</dbReference>
<proteinExistence type="predicted"/>
<dbReference type="PANTHER" id="PTHR47099">
    <property type="entry name" value="METHYLCOBAMIDE:COM METHYLTRANSFERASE MTBA"/>
    <property type="match status" value="1"/>
</dbReference>
<dbReference type="STRING" id="264732.Moth_0425"/>
<dbReference type="SUPFAM" id="SSF51726">
    <property type="entry name" value="UROD/MetE-like"/>
    <property type="match status" value="1"/>
</dbReference>
<dbReference type="Gene3D" id="3.20.20.210">
    <property type="match status" value="1"/>
</dbReference>
<feature type="domain" description="Uroporphyrinogen decarboxylase (URO-D)" evidence="1">
    <location>
        <begin position="37"/>
        <end position="342"/>
    </location>
</feature>
<dbReference type="InterPro" id="IPR038071">
    <property type="entry name" value="UROD/MetE-like_sf"/>
</dbReference>
<dbReference type="Pfam" id="PF01208">
    <property type="entry name" value="URO-D"/>
    <property type="match status" value="1"/>
</dbReference>
<protein>
    <submittedName>
        <fullName evidence="2">Uroporphyrinogen decarboxylase (URO-D)</fullName>
    </submittedName>
</protein>
<dbReference type="AlphaFoldDB" id="Q2RLD3"/>
<dbReference type="GO" id="GO:0006779">
    <property type="term" value="P:porphyrin-containing compound biosynthetic process"/>
    <property type="evidence" value="ECO:0007669"/>
    <property type="project" value="InterPro"/>
</dbReference>
<dbReference type="KEGG" id="mta:Moth_0425"/>
<dbReference type="PATRIC" id="fig|264732.11.peg.459"/>
<sequence>MNLSQWSIIKKCVNMEELIQVPVGLIVDSPWIPGYVGISTMDYFTIPEKWLEANIKIIKDFPEIIFLPGFWVEYGMATEPSGFGCKINFYPDRTPTINHIINSPEEAEDIFVPNPQTDGLMPFVLNIYRNIEPKVKDLGRCIKVVAARGPLTIASHLMGVTNFLIGLKTDPANTHKLLKKTTTLAKNWLEAQAEVLSEVEGIMVLDDIVGFLSQDDYLEFAHPYLKEIFDAFPQCIKMYHNDSDNIVCFSYLQDLSINIFNFTHLQDIAKVRQLVGNKICLLGNIPPLDVLTNGTPDMVAEAAVNCLNQHGNKAGIILSAGGGTSPGTPGRNIHALIKATANY</sequence>
<reference evidence="2" key="1">
    <citation type="submission" date="2005-12" db="EMBL/GenBank/DDBJ databases">
        <title>Complete sequence of Moorella thermoacetica ATCC 39073.</title>
        <authorList>
            <consortium name="US DOE Joint Genome Institute"/>
            <person name="Copeland A."/>
            <person name="Lucas S."/>
            <person name="Lapidus A."/>
            <person name="Barry K."/>
            <person name="Detter J.C."/>
            <person name="Glavina T."/>
            <person name="Hammon N."/>
            <person name="Israni S."/>
            <person name="Pitluck S."/>
            <person name="Chertkov O."/>
            <person name="Saunders E.H."/>
            <person name="Brettin T."/>
            <person name="Bruce D."/>
            <person name="Han C."/>
            <person name="Tapia R."/>
            <person name="Gilna P."/>
            <person name="Schmutz J."/>
            <person name="Larimer F."/>
            <person name="Land M."/>
            <person name="Kyrpides N."/>
            <person name="Anderson I."/>
            <person name="Richardson P."/>
            <person name="Ragsdale S."/>
        </authorList>
    </citation>
    <scope>NUCLEOTIDE SEQUENCE</scope>
    <source>
        <strain evidence="2">ATCC 39073</strain>
    </source>
</reference>
<dbReference type="EnsemblBacteria" id="ABC18756">
    <property type="protein sequence ID" value="ABC18756"/>
    <property type="gene ID" value="Moth_0425"/>
</dbReference>
<dbReference type="CDD" id="cd03465">
    <property type="entry name" value="URO-D_like"/>
    <property type="match status" value="1"/>
</dbReference>
<dbReference type="PANTHER" id="PTHR47099:SF1">
    <property type="entry name" value="METHYLCOBAMIDE:COM METHYLTRANSFERASE MTBA"/>
    <property type="match status" value="1"/>
</dbReference>
<dbReference type="HOGENOM" id="CLU_040933_2_0_9"/>
<name>Q2RLD3_MOOTA</name>
<dbReference type="OrthoDB" id="8452307at2"/>
<organism evidence="2">
    <name type="scientific">Moorella thermoacetica (strain ATCC 39073 / JCM 9320)</name>
    <dbReference type="NCBI Taxonomy" id="264732"/>
    <lineage>
        <taxon>Bacteria</taxon>
        <taxon>Bacillati</taxon>
        <taxon>Bacillota</taxon>
        <taxon>Clostridia</taxon>
        <taxon>Neomoorellales</taxon>
        <taxon>Neomoorellaceae</taxon>
        <taxon>Neomoorella</taxon>
    </lineage>
</organism>
<evidence type="ECO:0000313" key="2">
    <source>
        <dbReference type="EMBL" id="ABC18756.1"/>
    </source>
</evidence>
<dbReference type="InterPro" id="IPR052024">
    <property type="entry name" value="Methanogen_methyltrans"/>
</dbReference>
<dbReference type="InterPro" id="IPR000257">
    <property type="entry name" value="Uroporphyrinogen_deCOase"/>
</dbReference>
<dbReference type="eggNOG" id="COG0407">
    <property type="taxonomic scope" value="Bacteria"/>
</dbReference>
<dbReference type="EMBL" id="CP000232">
    <property type="protein sequence ID" value="ABC18756.1"/>
    <property type="molecule type" value="Genomic_DNA"/>
</dbReference>
<gene>
    <name evidence="2" type="ordered locus">Moth_0425</name>
</gene>
<evidence type="ECO:0000259" key="1">
    <source>
        <dbReference type="Pfam" id="PF01208"/>
    </source>
</evidence>